<gene>
    <name evidence="4" type="ORF">FYJ73_01135</name>
</gene>
<evidence type="ECO:0000313" key="5">
    <source>
        <dbReference type="Proteomes" id="UP000438914"/>
    </source>
</evidence>
<dbReference type="InterPro" id="IPR001296">
    <property type="entry name" value="Glyco_trans_1"/>
</dbReference>
<dbReference type="PANTHER" id="PTHR46401:SF2">
    <property type="entry name" value="GLYCOSYLTRANSFERASE WBBK-RELATED"/>
    <property type="match status" value="1"/>
</dbReference>
<dbReference type="GO" id="GO:0016757">
    <property type="term" value="F:glycosyltransferase activity"/>
    <property type="evidence" value="ECO:0007669"/>
    <property type="project" value="InterPro"/>
</dbReference>
<keyword evidence="5" id="KW-1185">Reference proteome</keyword>
<evidence type="ECO:0000259" key="3">
    <source>
        <dbReference type="Pfam" id="PF13439"/>
    </source>
</evidence>
<name>A0A7K0KBJ6_9BACT</name>
<evidence type="ECO:0000256" key="1">
    <source>
        <dbReference type="ARBA" id="ARBA00022679"/>
    </source>
</evidence>
<protein>
    <submittedName>
        <fullName evidence="4">Glycosyltransferase family 4 protein</fullName>
    </submittedName>
</protein>
<accession>A0A7K0KBJ6</accession>
<feature type="domain" description="Glycosyl transferase family 1" evidence="2">
    <location>
        <begin position="197"/>
        <end position="357"/>
    </location>
</feature>
<dbReference type="InterPro" id="IPR028098">
    <property type="entry name" value="Glyco_trans_4-like_N"/>
</dbReference>
<evidence type="ECO:0000259" key="2">
    <source>
        <dbReference type="Pfam" id="PF00534"/>
    </source>
</evidence>
<dbReference type="Pfam" id="PF13439">
    <property type="entry name" value="Glyco_transf_4"/>
    <property type="match status" value="1"/>
</dbReference>
<evidence type="ECO:0000313" key="4">
    <source>
        <dbReference type="EMBL" id="MST83301.1"/>
    </source>
</evidence>
<dbReference type="Proteomes" id="UP000438914">
    <property type="component" value="Unassembled WGS sequence"/>
</dbReference>
<dbReference type="PANTHER" id="PTHR46401">
    <property type="entry name" value="GLYCOSYLTRANSFERASE WBBK-RELATED"/>
    <property type="match status" value="1"/>
</dbReference>
<dbReference type="AlphaFoldDB" id="A0A7K0KBJ6"/>
<dbReference type="GO" id="GO:0009103">
    <property type="term" value="P:lipopolysaccharide biosynthetic process"/>
    <property type="evidence" value="ECO:0007669"/>
    <property type="project" value="TreeGrafter"/>
</dbReference>
<feature type="domain" description="Glycosyltransferase subfamily 4-like N-terminal" evidence="3">
    <location>
        <begin position="83"/>
        <end position="179"/>
    </location>
</feature>
<reference evidence="4 5" key="1">
    <citation type="submission" date="2019-08" db="EMBL/GenBank/DDBJ databases">
        <title>In-depth cultivation of the pig gut microbiome towards novel bacterial diversity and tailored functional studies.</title>
        <authorList>
            <person name="Wylensek D."/>
            <person name="Hitch T.C.A."/>
            <person name="Clavel T."/>
        </authorList>
    </citation>
    <scope>NUCLEOTIDE SEQUENCE [LARGE SCALE GENOMIC DNA]</scope>
    <source>
        <strain evidence="4 5">LKV-178-WT-2A</strain>
    </source>
</reference>
<dbReference type="CDD" id="cd03801">
    <property type="entry name" value="GT4_PimA-like"/>
    <property type="match status" value="1"/>
</dbReference>
<dbReference type="Gene3D" id="3.40.50.2000">
    <property type="entry name" value="Glycogen Phosphorylase B"/>
    <property type="match status" value="2"/>
</dbReference>
<keyword evidence="1 4" id="KW-0808">Transferase</keyword>
<comment type="caution">
    <text evidence="4">The sequence shown here is derived from an EMBL/GenBank/DDBJ whole genome shotgun (WGS) entry which is preliminary data.</text>
</comment>
<proteinExistence type="predicted"/>
<organism evidence="4 5">
    <name type="scientific">Hallella mizrahii</name>
    <dbReference type="NCBI Taxonomy" id="2606637"/>
    <lineage>
        <taxon>Bacteria</taxon>
        <taxon>Pseudomonadati</taxon>
        <taxon>Bacteroidota</taxon>
        <taxon>Bacteroidia</taxon>
        <taxon>Bacteroidales</taxon>
        <taxon>Prevotellaceae</taxon>
        <taxon>Hallella</taxon>
    </lineage>
</organism>
<dbReference type="Pfam" id="PF00534">
    <property type="entry name" value="Glycos_transf_1"/>
    <property type="match status" value="1"/>
</dbReference>
<dbReference type="SUPFAM" id="SSF53756">
    <property type="entry name" value="UDP-Glycosyltransferase/glycogen phosphorylase"/>
    <property type="match status" value="1"/>
</dbReference>
<dbReference type="EMBL" id="VUNG01000002">
    <property type="protein sequence ID" value="MST83301.1"/>
    <property type="molecule type" value="Genomic_DNA"/>
</dbReference>
<sequence>MPPMKLCIMKQDILYIDPQSYGNLAAYDYNLLTNTQKDILYIHSQKYDYKAMNLPGKPWFKYNKLHSSLAKVLSYALTYAKIFCLIMCWRPRIIHVQWFKMPTFDYYFYKWTKRLFRFRLVFTAHNVLPHNSGKRYQSIYGKLYAICDAIVVHTSCTKKEIHQMFHIGKEKIHVIEHGILKIPVDIQRYEQSLQLYRQKYHLQGKIVFVSLGEQSPYKGIDLLAKIWTQNKELYDNDDICLLLVGKQKEINLRQVANCKNVIVENRHIPNDEFLYLLRAADVYLLPYRQISQSGALLTAISERIPVLVSRVGGLTDPLKIAPIGWEIDKLDEKGLKEALMSIIKAPKKIKDIKENFQAWEKVAEHYSWKRIGNETTKLYNTMIGQS</sequence>